<feature type="non-terminal residue" evidence="4">
    <location>
        <position position="102"/>
    </location>
</feature>
<dbReference type="Pfam" id="PF05254">
    <property type="entry name" value="UPF0203"/>
    <property type="match status" value="1"/>
</dbReference>
<dbReference type="AlphaFoldDB" id="A0A0C3ANQ5"/>
<evidence type="ECO:0000256" key="2">
    <source>
        <dbReference type="ARBA" id="ARBA00023157"/>
    </source>
</evidence>
<keyword evidence="5" id="KW-1185">Reference proteome</keyword>
<evidence type="ECO:0000313" key="5">
    <source>
        <dbReference type="Proteomes" id="UP000054166"/>
    </source>
</evidence>
<feature type="region of interest" description="Disordered" evidence="3">
    <location>
        <begin position="79"/>
        <end position="102"/>
    </location>
</feature>
<accession>A0A0C3ANQ5</accession>
<reference evidence="5" key="2">
    <citation type="submission" date="2015-01" db="EMBL/GenBank/DDBJ databases">
        <title>Evolutionary Origins and Diversification of the Mycorrhizal Mutualists.</title>
        <authorList>
            <consortium name="DOE Joint Genome Institute"/>
            <consortium name="Mycorrhizal Genomics Consortium"/>
            <person name="Kohler A."/>
            <person name="Kuo A."/>
            <person name="Nagy L.G."/>
            <person name="Floudas D."/>
            <person name="Copeland A."/>
            <person name="Barry K.W."/>
            <person name="Cichocki N."/>
            <person name="Veneault-Fourrey C."/>
            <person name="LaButti K."/>
            <person name="Lindquist E.A."/>
            <person name="Lipzen A."/>
            <person name="Lundell T."/>
            <person name="Morin E."/>
            <person name="Murat C."/>
            <person name="Riley R."/>
            <person name="Ohm R."/>
            <person name="Sun H."/>
            <person name="Tunlid A."/>
            <person name="Henrissat B."/>
            <person name="Grigoriev I.V."/>
            <person name="Hibbett D.S."/>
            <person name="Martin F."/>
        </authorList>
    </citation>
    <scope>NUCLEOTIDE SEQUENCE [LARGE SCALE GENOMIC DNA]</scope>
    <source>
        <strain evidence="5">F 1598</strain>
    </source>
</reference>
<dbReference type="PANTHER" id="PTHR46403">
    <property type="entry name" value="TP53-REGULATED INHIBITOR OF APOPTOSIS 1"/>
    <property type="match status" value="1"/>
</dbReference>
<organism evidence="4 5">
    <name type="scientific">Piloderma croceum (strain F 1598)</name>
    <dbReference type="NCBI Taxonomy" id="765440"/>
    <lineage>
        <taxon>Eukaryota</taxon>
        <taxon>Fungi</taxon>
        <taxon>Dikarya</taxon>
        <taxon>Basidiomycota</taxon>
        <taxon>Agaricomycotina</taxon>
        <taxon>Agaricomycetes</taxon>
        <taxon>Agaricomycetidae</taxon>
        <taxon>Atheliales</taxon>
        <taxon>Atheliaceae</taxon>
        <taxon>Piloderma</taxon>
    </lineage>
</organism>
<feature type="compositionally biased region" description="Pro residues" evidence="3">
    <location>
        <begin position="92"/>
        <end position="102"/>
    </location>
</feature>
<gene>
    <name evidence="4" type="ORF">PILCRDRAFT_35855</name>
</gene>
<dbReference type="PANTHER" id="PTHR46403:SF1">
    <property type="entry name" value="TP53-REGULATED INHIBITOR OF APOPTOSIS 1"/>
    <property type="match status" value="1"/>
</dbReference>
<comment type="similarity">
    <text evidence="1">Belongs to the TRIAP1/MDM35 family.</text>
</comment>
<evidence type="ECO:0000313" key="4">
    <source>
        <dbReference type="EMBL" id="KIM75543.1"/>
    </source>
</evidence>
<dbReference type="HOGENOM" id="CLU_101473_1_0_1"/>
<dbReference type="OrthoDB" id="19091at2759"/>
<evidence type="ECO:0008006" key="6">
    <source>
        <dbReference type="Google" id="ProtNLM"/>
    </source>
</evidence>
<dbReference type="GO" id="GO:0005829">
    <property type="term" value="C:cytosol"/>
    <property type="evidence" value="ECO:0007669"/>
    <property type="project" value="TreeGrafter"/>
</dbReference>
<dbReference type="GO" id="GO:1990050">
    <property type="term" value="F:phosphatidic acid transfer activity"/>
    <property type="evidence" value="ECO:0007669"/>
    <property type="project" value="TreeGrafter"/>
</dbReference>
<proteinExistence type="inferred from homology"/>
<dbReference type="InterPro" id="IPR007918">
    <property type="entry name" value="MDM35_apoptosis"/>
</dbReference>
<dbReference type="Proteomes" id="UP000054166">
    <property type="component" value="Unassembled WGS sequence"/>
</dbReference>
<dbReference type="GO" id="GO:0045332">
    <property type="term" value="P:phospholipid translocation"/>
    <property type="evidence" value="ECO:0007669"/>
    <property type="project" value="TreeGrafter"/>
</dbReference>
<evidence type="ECO:0000256" key="1">
    <source>
        <dbReference type="ARBA" id="ARBA00006196"/>
    </source>
</evidence>
<dbReference type="GO" id="GO:0005634">
    <property type="term" value="C:nucleus"/>
    <property type="evidence" value="ECO:0007669"/>
    <property type="project" value="TreeGrafter"/>
</dbReference>
<dbReference type="EMBL" id="KN833045">
    <property type="protein sequence ID" value="KIM75543.1"/>
    <property type="molecule type" value="Genomic_DNA"/>
</dbReference>
<evidence type="ECO:0000256" key="3">
    <source>
        <dbReference type="SAM" id="MobiDB-lite"/>
    </source>
</evidence>
<reference evidence="4 5" key="1">
    <citation type="submission" date="2014-04" db="EMBL/GenBank/DDBJ databases">
        <authorList>
            <consortium name="DOE Joint Genome Institute"/>
            <person name="Kuo A."/>
            <person name="Tarkka M."/>
            <person name="Buscot F."/>
            <person name="Kohler A."/>
            <person name="Nagy L.G."/>
            <person name="Floudas D."/>
            <person name="Copeland A."/>
            <person name="Barry K.W."/>
            <person name="Cichocki N."/>
            <person name="Veneault-Fourrey C."/>
            <person name="LaButti K."/>
            <person name="Lindquist E.A."/>
            <person name="Lipzen A."/>
            <person name="Lundell T."/>
            <person name="Morin E."/>
            <person name="Murat C."/>
            <person name="Sun H."/>
            <person name="Tunlid A."/>
            <person name="Henrissat B."/>
            <person name="Grigoriev I.V."/>
            <person name="Hibbett D.S."/>
            <person name="Martin F."/>
            <person name="Nordberg H.P."/>
            <person name="Cantor M.N."/>
            <person name="Hua S.X."/>
        </authorList>
    </citation>
    <scope>NUCLEOTIDE SEQUENCE [LARGE SCALE GENOMIC DNA]</scope>
    <source>
        <strain evidence="4 5">F 1598</strain>
    </source>
</reference>
<keyword evidence="2" id="KW-1015">Disulfide bond</keyword>
<dbReference type="FunCoup" id="A0A0C3ANQ5">
    <property type="interactions" value="90"/>
</dbReference>
<protein>
    <recommendedName>
        <fullName evidence="6">Mitochondrial distribution and morphology protein 35</fullName>
    </recommendedName>
</protein>
<dbReference type="STRING" id="765440.A0A0C3ANQ5"/>
<dbReference type="InParanoid" id="A0A0C3ANQ5"/>
<name>A0A0C3ANQ5_PILCF</name>
<feature type="compositionally biased region" description="Basic and acidic residues" evidence="3">
    <location>
        <begin position="81"/>
        <end position="91"/>
    </location>
</feature>
<sequence>MASSLSPQCTPLKHAYDKCFNSWFEGYLQPAIEDEEETRRAYSKRKAQEFEEKCGKVWESYRACISKAVTEKGLDTLLDQARQENPLRDPEPTVPSPSAPKS</sequence>
<dbReference type="GO" id="GO:0005758">
    <property type="term" value="C:mitochondrial intermembrane space"/>
    <property type="evidence" value="ECO:0007669"/>
    <property type="project" value="TreeGrafter"/>
</dbReference>